<dbReference type="eggNOG" id="ENOG502ZCKC">
    <property type="taxonomic scope" value="Bacteria"/>
</dbReference>
<gene>
    <name evidence="1" type="ORF">HMPREF1526_02413</name>
</gene>
<dbReference type="AlphaFoldDB" id="R8VSU2"/>
<protein>
    <submittedName>
        <fullName evidence="1">Uncharacterized protein</fullName>
    </submittedName>
</protein>
<dbReference type="PATRIC" id="fig|1203606.4.peg.2383"/>
<evidence type="ECO:0000313" key="2">
    <source>
        <dbReference type="Proteomes" id="UP000013981"/>
    </source>
</evidence>
<dbReference type="EMBL" id="AQOB01000010">
    <property type="protein sequence ID" value="EOQ35835.1"/>
    <property type="molecule type" value="Genomic_DNA"/>
</dbReference>
<comment type="caution">
    <text evidence="1">The sequence shown here is derived from an EMBL/GenBank/DDBJ whole genome shotgun (WGS) entry which is preliminary data.</text>
</comment>
<dbReference type="RefSeq" id="WP_016148531.1">
    <property type="nucleotide sequence ID" value="NZ_KB976104.1"/>
</dbReference>
<sequence>MQEKNYIPLNKAIEAMGIYSRAVWLKKLEKAGIVPQETENGLSFERKDFDMLCELKAKHIEVGQLLDSLELALPANAQFELSTLLLDLGLAISSDDFLCTDQKKLVWCPYPLEAAMETIDLFCQWNSPQRVGYFTAKELERALFLRPGRVLPDICQGRVSPESCVEMDGYCYFTQSYGEKCIRIHQEYAWLTEDDDIQDSLLEQLQDEGYTCGRLNQYYIGFEDRVFCLYGERLRIRKRLKALLETENNEVDHILVDGKPYIEVMTCFAHFAPNPAFNQTDHRCRMDLWAFLERYPELEARKQGNVWYVPQELSKMQWYLLELFWMSYKTSDQIVGKVLAERLRPQMPVVIRELEGILKGDYTHAGVGVLQNFFLYSSKDLPQYSDQDMRQMIEYFTKSPLIDGKLFEKLTAQVYHKYPCKFHFLPGFKQRKKGSKTITAYTMEEFAVMAYCLFNPDYIVAQEIYEKVCESAKKAELWLYLCLHWISGIRSGDLCRLPILQPILPLKQVIQQIQDDTLRSETCREMLGRLEFHLANHPRKPNKTKSQLVPDLKLFFPESLKEHFGRLYLLVCAYRWDMPEERRNQPLYRGANRDQLTRFLGQLFVDQLGNRSFSSRAANKSFLQSLQNAESKNGNPIAGYFMATIARSHKIRYGEISKVTAAYLSDMKFFGETPEYFAAMMFERGVLSFIPYLMLQYLYGESYQQLSSQVQTNLIQKLDLSAHEVESFTTGCLKTMNNAQKNVRQLLAVKSQDEIREAFYTIGSGLGASRGMHSYCLRMALNERCQKRECLGCPYEMQTRADAYLLVGQYRKIRAAYTESVAQGDLAQQRKYQAILKRLLYVLYPILSVLQAQEPHGDLFQWMMEELKKK</sequence>
<evidence type="ECO:0000313" key="1">
    <source>
        <dbReference type="EMBL" id="EOQ35835.1"/>
    </source>
</evidence>
<accession>R8VSU2</accession>
<reference evidence="1 2" key="1">
    <citation type="submission" date="2013-01" db="EMBL/GenBank/DDBJ databases">
        <title>The Genome Sequence of Butyricicoccus pullicaecorum 1.2.</title>
        <authorList>
            <consortium name="The Broad Institute Genome Sequencing Platform"/>
            <person name="Earl A."/>
            <person name="Ward D."/>
            <person name="Feldgarden M."/>
            <person name="Gevers D."/>
            <person name="Van Immerseel F."/>
            <person name="Eeckhaut V."/>
            <person name="Walker B."/>
            <person name="Young S.K."/>
            <person name="Zeng Q."/>
            <person name="Gargeya S."/>
            <person name="Fitzgerald M."/>
            <person name="Haas B."/>
            <person name="Abouelleil A."/>
            <person name="Alvarado L."/>
            <person name="Arachchi H.M."/>
            <person name="Berlin A.M."/>
            <person name="Chapman S.B."/>
            <person name="Dewar J."/>
            <person name="Goldberg J."/>
            <person name="Griggs A."/>
            <person name="Gujja S."/>
            <person name="Hansen M."/>
            <person name="Howarth C."/>
            <person name="Imamovic A."/>
            <person name="Larimer J."/>
            <person name="McCowan C."/>
            <person name="Murphy C."/>
            <person name="Neiman D."/>
            <person name="Pearson M."/>
            <person name="Priest M."/>
            <person name="Roberts A."/>
            <person name="Saif S."/>
            <person name="Shea T."/>
            <person name="Sisk P."/>
            <person name="Sykes S."/>
            <person name="Wortman J."/>
            <person name="Nusbaum C."/>
            <person name="Birren B."/>
        </authorList>
    </citation>
    <scope>NUCLEOTIDE SEQUENCE [LARGE SCALE GENOMIC DNA]</scope>
    <source>
        <strain evidence="1 2">1.2</strain>
    </source>
</reference>
<proteinExistence type="predicted"/>
<organism evidence="1 2">
    <name type="scientific">Butyricicoccus pullicaecorum 1.2</name>
    <dbReference type="NCBI Taxonomy" id="1203606"/>
    <lineage>
        <taxon>Bacteria</taxon>
        <taxon>Bacillati</taxon>
        <taxon>Bacillota</taxon>
        <taxon>Clostridia</taxon>
        <taxon>Eubacteriales</taxon>
        <taxon>Butyricicoccaceae</taxon>
        <taxon>Butyricicoccus</taxon>
    </lineage>
</organism>
<keyword evidence="2" id="KW-1185">Reference proteome</keyword>
<dbReference type="OrthoDB" id="2038964at2"/>
<name>R8VSU2_9FIRM</name>
<dbReference type="HOGENOM" id="CLU_329751_0_0_9"/>
<dbReference type="Proteomes" id="UP000013981">
    <property type="component" value="Unassembled WGS sequence"/>
</dbReference>